<evidence type="ECO:0000313" key="1">
    <source>
        <dbReference type="EMBL" id="CAD8089170.1"/>
    </source>
</evidence>
<sequence length="219" mass="24906">MEATNINDLSELIKEKEKVYTFRMLEKKDAYELMVLMSDAFVYYNDAFKILESIDSDMNNDACLQEYVLMVEKNLSFGAFHGEKLVSACLSYDLSSKSDMHVDDGKEPSQAMKEIGKMIKTLLDVYSDTKSLPKNEISYLSHLATRADYCQQNLAIICSYLSAVESRKQGFKKMLTGAGHIGTFKAFTKIFKKYDKVTEIKEVREQPIFMMSLIAALAP</sequence>
<accession>A0A8S1N8R8</accession>
<reference evidence="1" key="1">
    <citation type="submission" date="2021-01" db="EMBL/GenBank/DDBJ databases">
        <authorList>
            <consortium name="Genoscope - CEA"/>
            <person name="William W."/>
        </authorList>
    </citation>
    <scope>NUCLEOTIDE SEQUENCE</scope>
</reference>
<dbReference type="Proteomes" id="UP000688137">
    <property type="component" value="Unassembled WGS sequence"/>
</dbReference>
<dbReference type="EMBL" id="CAJJDM010000086">
    <property type="protein sequence ID" value="CAD8089170.1"/>
    <property type="molecule type" value="Genomic_DNA"/>
</dbReference>
<gene>
    <name evidence="1" type="ORF">PPRIM_AZ9-3.1.T0830034</name>
</gene>
<keyword evidence="2" id="KW-1185">Reference proteome</keyword>
<dbReference type="AlphaFoldDB" id="A0A8S1N8R8"/>
<protein>
    <submittedName>
        <fullName evidence="1">Uncharacterized protein</fullName>
    </submittedName>
</protein>
<name>A0A8S1N8R8_PARPR</name>
<organism evidence="1 2">
    <name type="scientific">Paramecium primaurelia</name>
    <dbReference type="NCBI Taxonomy" id="5886"/>
    <lineage>
        <taxon>Eukaryota</taxon>
        <taxon>Sar</taxon>
        <taxon>Alveolata</taxon>
        <taxon>Ciliophora</taxon>
        <taxon>Intramacronucleata</taxon>
        <taxon>Oligohymenophorea</taxon>
        <taxon>Peniculida</taxon>
        <taxon>Parameciidae</taxon>
        <taxon>Paramecium</taxon>
    </lineage>
</organism>
<proteinExistence type="predicted"/>
<comment type="caution">
    <text evidence="1">The sequence shown here is derived from an EMBL/GenBank/DDBJ whole genome shotgun (WGS) entry which is preliminary data.</text>
</comment>
<evidence type="ECO:0000313" key="2">
    <source>
        <dbReference type="Proteomes" id="UP000688137"/>
    </source>
</evidence>
<dbReference type="OMA" id="QEYVLMV"/>